<gene>
    <name evidence="3" type="ORF">GTP90_20570</name>
</gene>
<dbReference type="PANTHER" id="PTHR34220">
    <property type="entry name" value="SENSOR HISTIDINE KINASE YPDA"/>
    <property type="match status" value="1"/>
</dbReference>
<dbReference type="Pfam" id="PF02518">
    <property type="entry name" value="HATPase_c"/>
    <property type="match status" value="1"/>
</dbReference>
<name>A0A845GNZ6_9BURK</name>
<dbReference type="AlphaFoldDB" id="A0A845GNZ6"/>
<dbReference type="EMBL" id="WWCX01000042">
    <property type="protein sequence ID" value="MYM96263.1"/>
    <property type="molecule type" value="Genomic_DNA"/>
</dbReference>
<evidence type="ECO:0000259" key="2">
    <source>
        <dbReference type="PROSITE" id="PS50109"/>
    </source>
</evidence>
<feature type="domain" description="Histidine kinase" evidence="2">
    <location>
        <begin position="262"/>
        <end position="446"/>
    </location>
</feature>
<feature type="compositionally biased region" description="Basic and acidic residues" evidence="1">
    <location>
        <begin position="97"/>
        <end position="109"/>
    </location>
</feature>
<dbReference type="PROSITE" id="PS50109">
    <property type="entry name" value="HIS_KIN"/>
    <property type="match status" value="1"/>
</dbReference>
<dbReference type="InterPro" id="IPR010559">
    <property type="entry name" value="Sig_transdc_His_kin_internal"/>
</dbReference>
<dbReference type="InterPro" id="IPR036890">
    <property type="entry name" value="HATPase_C_sf"/>
</dbReference>
<dbReference type="InterPro" id="IPR050640">
    <property type="entry name" value="Bact_2-comp_sensor_kinase"/>
</dbReference>
<evidence type="ECO:0000256" key="1">
    <source>
        <dbReference type="SAM" id="MobiDB-lite"/>
    </source>
</evidence>
<evidence type="ECO:0000313" key="4">
    <source>
        <dbReference type="Proteomes" id="UP000447355"/>
    </source>
</evidence>
<sequence>MFPMPKTQDTLKTAGAWLHRGFDATATWVTQLSWWKFLVFAVLTLIAGSILQDELFSSSPDEEVVIKNDKHPKRKNGDTNILIDDSGIHFNPRGKIRNKDADKTDKNDSDSSNEDSNSPHVPPVAPPAEPADAAPAAPPAPPAPAAKMGKPGAASVPALPTLPGEEVHIDLPPQIGEELSNAIEEAVDDAAEQKVTRYHRQASTWFKSFVSLLVLALFGTKALMGGKKRAEAETLTANAAVERESMQRQLSEAKMQMMQAQVEPHFLFNTLASVEHLIETDPPRASAMQRSLIKYLRAVLPQMRDNALITNLGREADMVVAYLNLLKMRMEERLTVDFDIPDGLRTAAFPPMMLQSMVENAIKHGLEAKPEGGTLKVRADVAHNKLRVIVTDNGLGFGAVPSDGTGLGLMTIRERLKLLHGDQGQLLIAANSPSGVIATIEVPYQLSK</sequence>
<accession>A0A845GNZ6</accession>
<feature type="compositionally biased region" description="Low complexity" evidence="1">
    <location>
        <begin position="145"/>
        <end position="154"/>
    </location>
</feature>
<dbReference type="GO" id="GO:0000155">
    <property type="term" value="F:phosphorelay sensor kinase activity"/>
    <property type="evidence" value="ECO:0007669"/>
    <property type="project" value="InterPro"/>
</dbReference>
<dbReference type="Proteomes" id="UP000447355">
    <property type="component" value="Unassembled WGS sequence"/>
</dbReference>
<comment type="caution">
    <text evidence="3">The sequence shown here is derived from an EMBL/GenBank/DDBJ whole genome shotgun (WGS) entry which is preliminary data.</text>
</comment>
<proteinExistence type="predicted"/>
<reference evidence="3" key="1">
    <citation type="submission" date="2019-12" db="EMBL/GenBank/DDBJ databases">
        <title>Novel species isolated from a subtropical stream in China.</title>
        <authorList>
            <person name="Lu H."/>
        </authorList>
    </citation>
    <scope>NUCLEOTIDE SEQUENCE [LARGE SCALE GENOMIC DNA]</scope>
    <source>
        <strain evidence="3">FT81W</strain>
    </source>
</reference>
<dbReference type="Pfam" id="PF06580">
    <property type="entry name" value="His_kinase"/>
    <property type="match status" value="1"/>
</dbReference>
<feature type="region of interest" description="Disordered" evidence="1">
    <location>
        <begin position="67"/>
        <end position="168"/>
    </location>
</feature>
<keyword evidence="3" id="KW-0418">Kinase</keyword>
<dbReference type="RefSeq" id="WP_161085290.1">
    <property type="nucleotide sequence ID" value="NZ_WWCX01000042.1"/>
</dbReference>
<feature type="compositionally biased region" description="Pro residues" evidence="1">
    <location>
        <begin position="120"/>
        <end position="129"/>
    </location>
</feature>
<protein>
    <submittedName>
        <fullName evidence="3">Sensor histidine kinase</fullName>
    </submittedName>
</protein>
<dbReference type="GO" id="GO:0016020">
    <property type="term" value="C:membrane"/>
    <property type="evidence" value="ECO:0007669"/>
    <property type="project" value="InterPro"/>
</dbReference>
<dbReference type="PANTHER" id="PTHR34220:SF9">
    <property type="entry name" value="SIGNAL TRANSDUCTION HISTIDINE KINASE INTERNAL REGION DOMAIN-CONTAINING PROTEIN"/>
    <property type="match status" value="1"/>
</dbReference>
<dbReference type="SUPFAM" id="SSF55874">
    <property type="entry name" value="ATPase domain of HSP90 chaperone/DNA topoisomerase II/histidine kinase"/>
    <property type="match status" value="1"/>
</dbReference>
<dbReference type="Gene3D" id="3.30.565.10">
    <property type="entry name" value="Histidine kinase-like ATPase, C-terminal domain"/>
    <property type="match status" value="1"/>
</dbReference>
<organism evidence="3 4">
    <name type="scientific">Duganella vulcania</name>
    <dbReference type="NCBI Taxonomy" id="2692166"/>
    <lineage>
        <taxon>Bacteria</taxon>
        <taxon>Pseudomonadati</taxon>
        <taxon>Pseudomonadota</taxon>
        <taxon>Betaproteobacteria</taxon>
        <taxon>Burkholderiales</taxon>
        <taxon>Oxalobacteraceae</taxon>
        <taxon>Telluria group</taxon>
        <taxon>Duganella</taxon>
    </lineage>
</organism>
<dbReference type="SMART" id="SM00387">
    <property type="entry name" value="HATPase_c"/>
    <property type="match status" value="1"/>
</dbReference>
<dbReference type="InterPro" id="IPR005467">
    <property type="entry name" value="His_kinase_dom"/>
</dbReference>
<keyword evidence="3" id="KW-0808">Transferase</keyword>
<evidence type="ECO:0000313" key="3">
    <source>
        <dbReference type="EMBL" id="MYM96263.1"/>
    </source>
</evidence>
<dbReference type="InterPro" id="IPR003594">
    <property type="entry name" value="HATPase_dom"/>
</dbReference>